<proteinExistence type="predicted"/>
<dbReference type="InterPro" id="IPR022225">
    <property type="entry name" value="Phage_tail_fibre_N"/>
</dbReference>
<dbReference type="InterPro" id="IPR021251">
    <property type="entry name" value="DUF2793"/>
</dbReference>
<gene>
    <name evidence="3" type="ORF">F6X51_25650</name>
</gene>
<feature type="domain" description="Phage tail fibre protein N-terminal" evidence="2">
    <location>
        <begin position="3"/>
        <end position="149"/>
    </location>
</feature>
<evidence type="ECO:0000259" key="2">
    <source>
        <dbReference type="Pfam" id="PF12571"/>
    </source>
</evidence>
<evidence type="ECO:0000313" key="4">
    <source>
        <dbReference type="Proteomes" id="UP000441523"/>
    </source>
</evidence>
<dbReference type="PANTHER" id="PTHR35191:SF1">
    <property type="entry name" value="PROPHAGE SIDE TAIL FIBER PROTEIN HOMOLOG STFQ-RELATED"/>
    <property type="match status" value="1"/>
</dbReference>
<organism evidence="3 4">
    <name type="scientific">Methylobacterium planeticum</name>
    <dbReference type="NCBI Taxonomy" id="2615211"/>
    <lineage>
        <taxon>Bacteria</taxon>
        <taxon>Pseudomonadati</taxon>
        <taxon>Pseudomonadota</taxon>
        <taxon>Alphaproteobacteria</taxon>
        <taxon>Hyphomicrobiales</taxon>
        <taxon>Methylobacteriaceae</taxon>
        <taxon>Methylobacterium</taxon>
    </lineage>
</organism>
<dbReference type="EMBL" id="VZZJ01000041">
    <property type="protein sequence ID" value="KAB1069262.1"/>
    <property type="molecule type" value="Genomic_DNA"/>
</dbReference>
<sequence>MPDYGMKLTTIGAAKLAVALAGGAPIALASLAVGDSNGTPYAPTGAETALVHEVCRVPLETLEQDPLNPPWARAVGVIPAATAGFFIREIAIIDAAGALFAIGRYPDTYKPLVAEGASFDAPITAIMQVGSVSALTIVLDPSAVYATRDFVLSAADFFAVKSATTTAPPASPTVGDKYLVPAGASGVWAGRAGTVAIYRNVSDGWLHINAAIAAGARAADTAVAYRRDATGWRTAAASLTEHLAGTDATLGTTPAGVAAMIAAGIKANVTPDYFNAMI</sequence>
<feature type="chain" id="PRO_5026695996" evidence="1">
    <location>
        <begin position="30"/>
        <end position="278"/>
    </location>
</feature>
<keyword evidence="1" id="KW-0732">Signal</keyword>
<dbReference type="PANTHER" id="PTHR35191">
    <property type="entry name" value="PROPHAGE SIDE TAIL FIBER PROTEIN HOMOLOG STFQ-RELATED"/>
    <property type="match status" value="1"/>
</dbReference>
<evidence type="ECO:0000313" key="3">
    <source>
        <dbReference type="EMBL" id="KAB1069262.1"/>
    </source>
</evidence>
<keyword evidence="4" id="KW-1185">Reference proteome</keyword>
<dbReference type="Proteomes" id="UP000441523">
    <property type="component" value="Unassembled WGS sequence"/>
</dbReference>
<evidence type="ECO:0000256" key="1">
    <source>
        <dbReference type="SAM" id="SignalP"/>
    </source>
</evidence>
<dbReference type="InterPro" id="IPR051934">
    <property type="entry name" value="Phage_Tail_Fiber_Structural"/>
</dbReference>
<name>A0A6N6MLW5_9HYPH</name>
<reference evidence="3 4" key="1">
    <citation type="submission" date="2019-09" db="EMBL/GenBank/DDBJ databases">
        <title>YIM 132548 draft genome.</title>
        <authorList>
            <person name="Jiang L."/>
        </authorList>
    </citation>
    <scope>NUCLEOTIDE SEQUENCE [LARGE SCALE GENOMIC DNA]</scope>
    <source>
        <strain evidence="3 4">YIM 132548</strain>
    </source>
</reference>
<protein>
    <submittedName>
        <fullName evidence="3">DUF2793 domain-containing protein</fullName>
    </submittedName>
</protein>
<dbReference type="Pfam" id="PF10983">
    <property type="entry name" value="DUF2793"/>
    <property type="match status" value="1"/>
</dbReference>
<dbReference type="Pfam" id="PF12571">
    <property type="entry name" value="Phage_tail_fib"/>
    <property type="match status" value="1"/>
</dbReference>
<feature type="signal peptide" evidence="1">
    <location>
        <begin position="1"/>
        <end position="29"/>
    </location>
</feature>
<dbReference type="AlphaFoldDB" id="A0A6N6MLW5"/>
<comment type="caution">
    <text evidence="3">The sequence shown here is derived from an EMBL/GenBank/DDBJ whole genome shotgun (WGS) entry which is preliminary data.</text>
</comment>
<accession>A0A6N6MLW5</accession>